<dbReference type="PaxDb" id="263820-PTO0726"/>
<evidence type="ECO:0000313" key="2">
    <source>
        <dbReference type="EMBL" id="SMD30381.1"/>
    </source>
</evidence>
<dbReference type="GeneID" id="2845200"/>
<sequence>MIIDDRRYISCGGDSLTYLKSLLKSWSIDIDDDVMLYLSREKFPYKREVFEKLCLMYNLRIIKFDDDNDISILFRKI</sequence>
<organism evidence="1 3">
    <name type="scientific">Picrophilus torridus (strain ATCC 700027 / DSM 9790 / JCM 10055 / NBRC 100828 / KAW 2/3)</name>
    <dbReference type="NCBI Taxonomy" id="1122961"/>
    <lineage>
        <taxon>Archaea</taxon>
        <taxon>Methanobacteriati</taxon>
        <taxon>Thermoplasmatota</taxon>
        <taxon>Thermoplasmata</taxon>
        <taxon>Thermoplasmatales</taxon>
        <taxon>Picrophilaceae</taxon>
        <taxon>Picrophilus</taxon>
    </lineage>
</organism>
<evidence type="ECO:0000313" key="3">
    <source>
        <dbReference type="Proteomes" id="UP000000438"/>
    </source>
</evidence>
<dbReference type="EMBL" id="AE017261">
    <property type="protein sequence ID" value="AAT43311.1"/>
    <property type="molecule type" value="Genomic_DNA"/>
</dbReference>
<protein>
    <submittedName>
        <fullName evidence="1">Uncharacterized protein</fullName>
    </submittedName>
</protein>
<gene>
    <name evidence="1" type="ordered locus">PTO0726</name>
    <name evidence="2" type="ORF">SAMN02745355_0260</name>
</gene>
<accession>A0A8G2FVQ6</accession>
<keyword evidence="4" id="KW-1185">Reference proteome</keyword>
<dbReference type="STRING" id="263820.PTO0726"/>
<accession>Q6L141</accession>
<dbReference type="HOGENOM" id="CLU_2581607_0_0_2"/>
<reference evidence="2 4" key="3">
    <citation type="submission" date="2017-04" db="EMBL/GenBank/DDBJ databases">
        <authorList>
            <person name="Varghese N."/>
            <person name="Submissions S."/>
        </authorList>
    </citation>
    <scope>NUCLEOTIDE SEQUENCE [LARGE SCALE GENOMIC DNA]</scope>
    <source>
        <strain evidence="2 4">DSM 9789</strain>
    </source>
</reference>
<reference evidence="1 3" key="1">
    <citation type="journal article" date="2004" name="Proc. Natl. Acad. Sci. U.S.A.">
        <title>Genome sequence of Picrophilus torridus and its implications for life around pH 0.</title>
        <authorList>
            <person name="Futterer O."/>
            <person name="Angelov A."/>
            <person name="Liesegang H."/>
            <person name="Gottschalk G."/>
            <person name="Schleper C."/>
            <person name="Schepers B."/>
            <person name="Dock C."/>
            <person name="Antranikian G."/>
            <person name="Liebl W."/>
        </authorList>
    </citation>
    <scope>NUCLEOTIDE SEQUENCE [LARGE SCALE GENOMIC DNA]</scope>
    <source>
        <strain evidence="3">ATCC 700027 / DSM 9790 / JCM 10055 / NBRC 100828</strain>
        <strain evidence="1">DSM 9790</strain>
    </source>
</reference>
<dbReference type="RefSeq" id="WP_011177527.1">
    <property type="nucleotide sequence ID" value="NC_005877.1"/>
</dbReference>
<dbReference type="OrthoDB" id="55777at2157"/>
<dbReference type="KEGG" id="pto:PTO0726"/>
<evidence type="ECO:0000313" key="1">
    <source>
        <dbReference type="EMBL" id="AAT43311.1"/>
    </source>
</evidence>
<dbReference type="eggNOG" id="arCOG04007">
    <property type="taxonomic scope" value="Archaea"/>
</dbReference>
<evidence type="ECO:0000313" key="4">
    <source>
        <dbReference type="Proteomes" id="UP000192315"/>
    </source>
</evidence>
<dbReference type="Proteomes" id="UP000000438">
    <property type="component" value="Chromosome"/>
</dbReference>
<name>Q6L141_PICTO</name>
<reference evidence="1" key="2">
    <citation type="submission" date="2004-02" db="EMBL/GenBank/DDBJ databases">
        <authorList>
            <person name="Fuetterer O."/>
            <person name="Angelov A."/>
            <person name="Liesegang H."/>
            <person name="Gottschalk G."/>
            <person name="Schleper C."/>
            <person name="Schepers B."/>
            <person name="Dock C."/>
            <person name="Antranikian G."/>
            <person name="Liebl W."/>
        </authorList>
    </citation>
    <scope>NUCLEOTIDE SEQUENCE</scope>
    <source>
        <strain evidence="1">DSM 9790</strain>
    </source>
</reference>
<dbReference type="AlphaFoldDB" id="Q6L141"/>
<dbReference type="EMBL" id="FWYE01000001">
    <property type="protein sequence ID" value="SMD30381.1"/>
    <property type="molecule type" value="Genomic_DNA"/>
</dbReference>
<proteinExistence type="predicted"/>
<dbReference type="Proteomes" id="UP000192315">
    <property type="component" value="Unassembled WGS sequence"/>
</dbReference>
<dbReference type="InParanoid" id="Q6L141"/>